<feature type="domain" description="Solute-binding protein family 5" evidence="5">
    <location>
        <begin position="148"/>
        <end position="520"/>
    </location>
</feature>
<dbReference type="GO" id="GO:0030288">
    <property type="term" value="C:outer membrane-bounded periplasmic space"/>
    <property type="evidence" value="ECO:0007669"/>
    <property type="project" value="UniProtKB-ARBA"/>
</dbReference>
<dbReference type="Gene3D" id="3.90.76.10">
    <property type="entry name" value="Dipeptide-binding Protein, Domain 1"/>
    <property type="match status" value="1"/>
</dbReference>
<dbReference type="InterPro" id="IPR039424">
    <property type="entry name" value="SBP_5"/>
</dbReference>
<feature type="transmembrane region" description="Helical" evidence="4">
    <location>
        <begin position="12"/>
        <end position="30"/>
    </location>
</feature>
<accession>A0A9E4N0H3</accession>
<keyword evidence="4" id="KW-0812">Transmembrane</keyword>
<dbReference type="PIRSF" id="PIRSF002741">
    <property type="entry name" value="MppA"/>
    <property type="match status" value="1"/>
</dbReference>
<dbReference type="Pfam" id="PF00496">
    <property type="entry name" value="SBP_bac_5"/>
    <property type="match status" value="1"/>
</dbReference>
<evidence type="ECO:0000313" key="7">
    <source>
        <dbReference type="Proteomes" id="UP000886687"/>
    </source>
</evidence>
<evidence type="ECO:0000313" key="6">
    <source>
        <dbReference type="EMBL" id="MCG7939901.1"/>
    </source>
</evidence>
<dbReference type="PANTHER" id="PTHR30290">
    <property type="entry name" value="PERIPLASMIC BINDING COMPONENT OF ABC TRANSPORTER"/>
    <property type="match status" value="1"/>
</dbReference>
<dbReference type="InterPro" id="IPR000914">
    <property type="entry name" value="SBP_5_dom"/>
</dbReference>
<reference evidence="6" key="1">
    <citation type="journal article" date="2021" name="Proc. Natl. Acad. Sci. U.S.A.">
        <title>Global biogeography of chemosynthetic symbionts reveals both localized and globally distributed symbiont groups. .</title>
        <authorList>
            <person name="Osvatic J.T."/>
            <person name="Wilkins L.G.E."/>
            <person name="Leibrecht L."/>
            <person name="Leray M."/>
            <person name="Zauner S."/>
            <person name="Polzin J."/>
            <person name="Camacho Y."/>
            <person name="Gros O."/>
            <person name="van Gils J.A."/>
            <person name="Eisen J.A."/>
            <person name="Petersen J.M."/>
            <person name="Yuen B."/>
        </authorList>
    </citation>
    <scope>NUCLEOTIDE SEQUENCE</scope>
    <source>
        <strain evidence="6">MAGL173</strain>
    </source>
</reference>
<evidence type="ECO:0000256" key="2">
    <source>
        <dbReference type="ARBA" id="ARBA00022448"/>
    </source>
</evidence>
<dbReference type="GO" id="GO:1904680">
    <property type="term" value="F:peptide transmembrane transporter activity"/>
    <property type="evidence" value="ECO:0007669"/>
    <property type="project" value="TreeGrafter"/>
</dbReference>
<dbReference type="InterPro" id="IPR030678">
    <property type="entry name" value="Peptide/Ni-bd"/>
</dbReference>
<dbReference type="CDD" id="cd08514">
    <property type="entry name" value="PBP2_AppA_like"/>
    <property type="match status" value="1"/>
</dbReference>
<dbReference type="EMBL" id="JAEPDI010000012">
    <property type="protein sequence ID" value="MCG7939901.1"/>
    <property type="molecule type" value="Genomic_DNA"/>
</dbReference>
<proteinExistence type="inferred from homology"/>
<evidence type="ECO:0000259" key="5">
    <source>
        <dbReference type="Pfam" id="PF00496"/>
    </source>
</evidence>
<comment type="similarity">
    <text evidence="1">Belongs to the bacterial solute-binding protein 5 family.</text>
</comment>
<dbReference type="GO" id="GO:0015833">
    <property type="term" value="P:peptide transport"/>
    <property type="evidence" value="ECO:0007669"/>
    <property type="project" value="TreeGrafter"/>
</dbReference>
<sequence length="623" mass="71743">MQRRLNGRDILYFGGLAVVLITIILAMYMVDRQWQKMAQMEQLMREQAADIRNIGIQLRTLGRRVESGVNLSSQSQTDETESVPAAFERAYQASQKEDFAEGDWLVRAFGVNLKSLTPFISEDAYASTVQGYILESLLVRNADTLEWEGLLAREWQVSDDGLTFVFKLRQGLRFSDGKPLTAEDVAFTFSFIMNPAIQAPRERAYYAKIESVEALDRLTVRFQFAEPYFNALALAGGISVMPKHFYEPYLEEPNSYNQSKGLLLGSGPYRLEDPSNWSPDKGIIELQRNPRYWGPVQPAYNRLLWRIIENDSARMTTFRNGEIDTYVIRPLEFQKLVDDEDLAKKAEHWEYMSPVAGYSYIGWNQQKGEKATRFADLRVRQAMTYLIDRERINKEIFLGYAEVAMSPFTSTSKQHNPDLLPRPYDQSKAMALLKEAGYSDRDGDGILEDESGAPFQFELVYFQGNDDTSRMVLFLKDLLARAGILLEPKPTEWSVMIDLMKKRDFDAITLGWTSGLETDLYQMFHSSQIADAGNNFISYRNEKLDQLIDEARATVDDETRMPLWQAAERELYNDQPYTFLKRSKSLVFIDRRIRNIVQTKLGLNLNSLPVETYVPADQHRYNQ</sequence>
<organism evidence="6 7">
    <name type="scientific">Candidatus Thiodiazotropha lotti</name>
    <dbReference type="NCBI Taxonomy" id="2792787"/>
    <lineage>
        <taxon>Bacteria</taxon>
        <taxon>Pseudomonadati</taxon>
        <taxon>Pseudomonadota</taxon>
        <taxon>Gammaproteobacteria</taxon>
        <taxon>Chromatiales</taxon>
        <taxon>Sedimenticolaceae</taxon>
        <taxon>Candidatus Thiodiazotropha</taxon>
    </lineage>
</organism>
<gene>
    <name evidence="6" type="ORF">JAZ04_13735</name>
</gene>
<protein>
    <submittedName>
        <fullName evidence="6">Peptide-binding protein</fullName>
    </submittedName>
</protein>
<keyword evidence="3" id="KW-0732">Signal</keyword>
<keyword evidence="4" id="KW-1133">Transmembrane helix</keyword>
<evidence type="ECO:0000256" key="1">
    <source>
        <dbReference type="ARBA" id="ARBA00005695"/>
    </source>
</evidence>
<dbReference type="GO" id="GO:0043190">
    <property type="term" value="C:ATP-binding cassette (ABC) transporter complex"/>
    <property type="evidence" value="ECO:0007669"/>
    <property type="project" value="InterPro"/>
</dbReference>
<dbReference type="PANTHER" id="PTHR30290:SF9">
    <property type="entry name" value="OLIGOPEPTIDE-BINDING PROTEIN APPA"/>
    <property type="match status" value="1"/>
</dbReference>
<dbReference type="Proteomes" id="UP000886687">
    <property type="component" value="Unassembled WGS sequence"/>
</dbReference>
<dbReference type="Gene3D" id="3.10.105.10">
    <property type="entry name" value="Dipeptide-binding Protein, Domain 3"/>
    <property type="match status" value="1"/>
</dbReference>
<dbReference type="SUPFAM" id="SSF53850">
    <property type="entry name" value="Periplasmic binding protein-like II"/>
    <property type="match status" value="1"/>
</dbReference>
<evidence type="ECO:0000256" key="4">
    <source>
        <dbReference type="SAM" id="Phobius"/>
    </source>
</evidence>
<dbReference type="AlphaFoldDB" id="A0A9E4N0H3"/>
<evidence type="ECO:0000256" key="3">
    <source>
        <dbReference type="ARBA" id="ARBA00022729"/>
    </source>
</evidence>
<keyword evidence="2" id="KW-0813">Transport</keyword>
<name>A0A9E4N0H3_9GAMM</name>
<keyword evidence="4" id="KW-0472">Membrane</keyword>
<comment type="caution">
    <text evidence="6">The sequence shown here is derived from an EMBL/GenBank/DDBJ whole genome shotgun (WGS) entry which is preliminary data.</text>
</comment>
<dbReference type="Gene3D" id="3.40.190.10">
    <property type="entry name" value="Periplasmic binding protein-like II"/>
    <property type="match status" value="1"/>
</dbReference>